<feature type="compositionally biased region" description="Acidic residues" evidence="3">
    <location>
        <begin position="110"/>
        <end position="129"/>
    </location>
</feature>
<evidence type="ECO:0008006" key="6">
    <source>
        <dbReference type="Google" id="ProtNLM"/>
    </source>
</evidence>
<dbReference type="Proteomes" id="UP001460270">
    <property type="component" value="Unassembled WGS sequence"/>
</dbReference>
<dbReference type="EMBL" id="JBBPFD010000014">
    <property type="protein sequence ID" value="KAK7898890.1"/>
    <property type="molecule type" value="Genomic_DNA"/>
</dbReference>
<accession>A0AAW0NF64</accession>
<sequence length="620" mass="70936">MFDKPADVGPISETQEEESLSPPAEEERSKVDVPLETLKAAEGTEPSLPVPHDDSQTEEESKEEPSAVPEVREEPYCPAEVPESPADVEVEDTEGAAPVEETSHSNVEKEETEEVPEALAQDEEEENEPEPSYTLDSGDTDGFDDGLRRRNVPPFEAPRPRTSDEEEDEEEEEVEFKVEEKKDTKPFLSVNKCIVAGLVLLFLGSLFLSGDIDGPEVTEGEQSQDWLSGDPKEMKELLDKLTQENQQIAQLEAQLKAQKEELDAALKAVAVSGDEQKRDDLETENAKLKDELLVLPELRTELETLRARVTELSALSASQAVAPAPSPPPAPEPGVTDSPSNLKPVTPERKSPPNEAHVKEELKRQKKLLEESRKRLETIKNKDSDDRRHVRHNLAEIQKQLSEKVERWGKKKPEWKDNKDKKQWRKEEKKGWKGEKDRKEKYKNDESHKEKEAKLKYNSHKEAWRKNQDEWDRKKGERKMDREERRKEKPWHSKSRPRAETESKYPPQLGCRNVEDCAAKEGLYPVELSEFEELLEGYLSKLDDSSSSSGKDRIRKLTAQFFENGVFIHDRMRFSDFAEEVADILEDAVDILEGHKDNKSLEEEMEEFEREALWKFAAIV</sequence>
<dbReference type="PANTHER" id="PTHR28638">
    <property type="entry name" value="CELL CYCLE PROGRESSION PROTEIN 1"/>
    <property type="match status" value="1"/>
</dbReference>
<comment type="caution">
    <text evidence="4">The sequence shown here is derived from an EMBL/GenBank/DDBJ whole genome shotgun (WGS) entry which is preliminary data.</text>
</comment>
<feature type="compositionally biased region" description="Basic and acidic residues" evidence="3">
    <location>
        <begin position="401"/>
        <end position="503"/>
    </location>
</feature>
<evidence type="ECO:0000256" key="3">
    <source>
        <dbReference type="SAM" id="MobiDB-lite"/>
    </source>
</evidence>
<organism evidence="4 5">
    <name type="scientific">Mugilogobius chulae</name>
    <name type="common">yellowstripe goby</name>
    <dbReference type="NCBI Taxonomy" id="88201"/>
    <lineage>
        <taxon>Eukaryota</taxon>
        <taxon>Metazoa</taxon>
        <taxon>Chordata</taxon>
        <taxon>Craniata</taxon>
        <taxon>Vertebrata</taxon>
        <taxon>Euteleostomi</taxon>
        <taxon>Actinopterygii</taxon>
        <taxon>Neopterygii</taxon>
        <taxon>Teleostei</taxon>
        <taxon>Neoteleostei</taxon>
        <taxon>Acanthomorphata</taxon>
        <taxon>Gobiaria</taxon>
        <taxon>Gobiiformes</taxon>
        <taxon>Gobioidei</taxon>
        <taxon>Gobiidae</taxon>
        <taxon>Gobionellinae</taxon>
        <taxon>Mugilogobius</taxon>
    </lineage>
</organism>
<keyword evidence="1 2" id="KW-0175">Coiled coil</keyword>
<proteinExistence type="predicted"/>
<feature type="compositionally biased region" description="Basic and acidic residues" evidence="3">
    <location>
        <begin position="346"/>
        <end position="363"/>
    </location>
</feature>
<feature type="coiled-coil region" evidence="2">
    <location>
        <begin position="234"/>
        <end position="315"/>
    </location>
</feature>
<keyword evidence="5" id="KW-1185">Reference proteome</keyword>
<dbReference type="GO" id="GO:0016020">
    <property type="term" value="C:membrane"/>
    <property type="evidence" value="ECO:0007669"/>
    <property type="project" value="TreeGrafter"/>
</dbReference>
<evidence type="ECO:0000256" key="1">
    <source>
        <dbReference type="ARBA" id="ARBA00023054"/>
    </source>
</evidence>
<feature type="region of interest" description="Disordered" evidence="3">
    <location>
        <begin position="396"/>
        <end position="508"/>
    </location>
</feature>
<reference evidence="5" key="1">
    <citation type="submission" date="2024-04" db="EMBL/GenBank/DDBJ databases">
        <title>Salinicola lusitanus LLJ914,a marine bacterium isolated from the Okinawa Trough.</title>
        <authorList>
            <person name="Li J."/>
        </authorList>
    </citation>
    <scope>NUCLEOTIDE SEQUENCE [LARGE SCALE GENOMIC DNA]</scope>
</reference>
<dbReference type="PANTHER" id="PTHR28638:SF1">
    <property type="entry name" value="PRE-B-CELL LEUKEMIA TRANSCRIPTION FACTOR-INTERACTING PROTEIN 1"/>
    <property type="match status" value="1"/>
</dbReference>
<dbReference type="InterPro" id="IPR051990">
    <property type="entry name" value="CCPG1/PBIP1"/>
</dbReference>
<evidence type="ECO:0000313" key="4">
    <source>
        <dbReference type="EMBL" id="KAK7898890.1"/>
    </source>
</evidence>
<feature type="region of interest" description="Disordered" evidence="3">
    <location>
        <begin position="317"/>
        <end position="363"/>
    </location>
</feature>
<evidence type="ECO:0000256" key="2">
    <source>
        <dbReference type="SAM" id="Coils"/>
    </source>
</evidence>
<feature type="region of interest" description="Disordered" evidence="3">
    <location>
        <begin position="1"/>
        <end position="180"/>
    </location>
</feature>
<evidence type="ECO:0000313" key="5">
    <source>
        <dbReference type="Proteomes" id="UP001460270"/>
    </source>
</evidence>
<gene>
    <name evidence="4" type="ORF">WMY93_019743</name>
</gene>
<dbReference type="AlphaFoldDB" id="A0AAW0NF64"/>
<protein>
    <recommendedName>
        <fullName evidence="6">Pre-B-cell leukemia homeobox interacting protein 1a</fullName>
    </recommendedName>
</protein>
<name>A0AAW0NF64_9GOBI</name>
<feature type="compositionally biased region" description="Acidic residues" evidence="3">
    <location>
        <begin position="164"/>
        <end position="174"/>
    </location>
</feature>